<keyword evidence="1" id="KW-0489">Methyltransferase</keyword>
<dbReference type="GO" id="GO:0032259">
    <property type="term" value="P:methylation"/>
    <property type="evidence" value="ECO:0007669"/>
    <property type="project" value="UniProtKB-KW"/>
</dbReference>
<dbReference type="SUPFAM" id="SSF53335">
    <property type="entry name" value="S-adenosyl-L-methionine-dependent methyltransferases"/>
    <property type="match status" value="1"/>
</dbReference>
<dbReference type="InterPro" id="IPR029063">
    <property type="entry name" value="SAM-dependent_MTases_sf"/>
</dbReference>
<accession>A0A853FT14</accession>
<evidence type="ECO:0000313" key="1">
    <source>
        <dbReference type="EMBL" id="NYT47753.1"/>
    </source>
</evidence>
<dbReference type="CDD" id="cd02440">
    <property type="entry name" value="AdoMet_MTases"/>
    <property type="match status" value="1"/>
</dbReference>
<protein>
    <submittedName>
        <fullName evidence="1">Class I SAM-dependent methyltransferase</fullName>
    </submittedName>
</protein>
<reference evidence="1 2" key="1">
    <citation type="submission" date="2020-07" db="EMBL/GenBank/DDBJ databases">
        <title>Taxonomic revisions and descriptions of new bacterial species based on genomic comparisons in the high-G+C-content subgroup of the family Alcaligenaceae.</title>
        <authorList>
            <person name="Szabo A."/>
            <person name="Felfoldi T."/>
        </authorList>
    </citation>
    <scope>NUCLEOTIDE SEQUENCE [LARGE SCALE GENOMIC DNA]</scope>
    <source>
        <strain evidence="1 2">LMG 24012</strain>
    </source>
</reference>
<keyword evidence="2" id="KW-1185">Reference proteome</keyword>
<gene>
    <name evidence="1" type="ORF">H0A72_00360</name>
</gene>
<proteinExistence type="predicted"/>
<dbReference type="Pfam" id="PF13489">
    <property type="entry name" value="Methyltransf_23"/>
    <property type="match status" value="1"/>
</dbReference>
<dbReference type="PANTHER" id="PTHR43861">
    <property type="entry name" value="TRANS-ACONITATE 2-METHYLTRANSFERASE-RELATED"/>
    <property type="match status" value="1"/>
</dbReference>
<dbReference type="EMBL" id="JACCEM010000001">
    <property type="protein sequence ID" value="NYT47753.1"/>
    <property type="molecule type" value="Genomic_DNA"/>
</dbReference>
<dbReference type="PANTHER" id="PTHR43861:SF1">
    <property type="entry name" value="TRANS-ACONITATE 2-METHYLTRANSFERASE"/>
    <property type="match status" value="1"/>
</dbReference>
<keyword evidence="1" id="KW-0808">Transferase</keyword>
<name>A0A853FT14_9BURK</name>
<comment type="caution">
    <text evidence="1">The sequence shown here is derived from an EMBL/GenBank/DDBJ whole genome shotgun (WGS) entry which is preliminary data.</text>
</comment>
<sequence length="306" mass="32856">MSEPASRYDYQFDPSGDSTAARVCRLVGSGHAVLELGCAAGAMSAVMSGHYGCRVTGIEFEGPAAESARRFCVRVEQADLDQPGWAGGFQQGGFDRIVAADVLEHLRDPLGCARQLRGLLAPEGRLIVSVPNIAHGGVLAALLLGDFTYRETGLLDRTHIHFFTASTLCRLLGEAGFAVDHLETVDTGPWHPEFSAYWDQLPPEVRDALAQNPMGRAYQVIVCARAASGAVPEDADPTAGMRARQAEWLEAWAQALRGAAESAAALEALRAELDGSRQALAAMQASQSWKLTAPLRYLARKLKSRP</sequence>
<dbReference type="GO" id="GO:0008168">
    <property type="term" value="F:methyltransferase activity"/>
    <property type="evidence" value="ECO:0007669"/>
    <property type="project" value="UniProtKB-KW"/>
</dbReference>
<dbReference type="AlphaFoldDB" id="A0A853FT14"/>
<evidence type="ECO:0000313" key="2">
    <source>
        <dbReference type="Proteomes" id="UP000559809"/>
    </source>
</evidence>
<dbReference type="Proteomes" id="UP000559809">
    <property type="component" value="Unassembled WGS sequence"/>
</dbReference>
<dbReference type="RefSeq" id="WP_180152779.1">
    <property type="nucleotide sequence ID" value="NZ_JACCEM010000001.1"/>
</dbReference>
<organism evidence="1 2">
    <name type="scientific">Parapusillimonas granuli</name>
    <dbReference type="NCBI Taxonomy" id="380911"/>
    <lineage>
        <taxon>Bacteria</taxon>
        <taxon>Pseudomonadati</taxon>
        <taxon>Pseudomonadota</taxon>
        <taxon>Betaproteobacteria</taxon>
        <taxon>Burkholderiales</taxon>
        <taxon>Alcaligenaceae</taxon>
        <taxon>Parapusillimonas</taxon>
    </lineage>
</organism>
<dbReference type="Gene3D" id="3.40.50.150">
    <property type="entry name" value="Vaccinia Virus protein VP39"/>
    <property type="match status" value="1"/>
</dbReference>